<dbReference type="GO" id="GO:0006310">
    <property type="term" value="P:DNA recombination"/>
    <property type="evidence" value="ECO:0007669"/>
    <property type="project" value="InterPro"/>
</dbReference>
<evidence type="ECO:0000259" key="11">
    <source>
        <dbReference type="Pfam" id="PF02463"/>
    </source>
</evidence>
<dbReference type="GO" id="GO:0043590">
    <property type="term" value="C:bacterial nucleoid"/>
    <property type="evidence" value="ECO:0007669"/>
    <property type="project" value="TreeGrafter"/>
</dbReference>
<comment type="caution">
    <text evidence="12">The sequence shown here is derived from an EMBL/GenBank/DDBJ whole genome shotgun (WGS) entry which is preliminary data.</text>
</comment>
<keyword evidence="7 9" id="KW-0234">DNA repair</keyword>
<dbReference type="PANTHER" id="PTHR11059">
    <property type="entry name" value="DNA REPAIR PROTEIN RECN"/>
    <property type="match status" value="1"/>
</dbReference>
<proteinExistence type="inferred from homology"/>
<evidence type="ECO:0000313" key="12">
    <source>
        <dbReference type="EMBL" id="EFY06325.1"/>
    </source>
</evidence>
<dbReference type="GO" id="GO:0006281">
    <property type="term" value="P:DNA repair"/>
    <property type="evidence" value="ECO:0007669"/>
    <property type="project" value="UniProtKB-KW"/>
</dbReference>
<evidence type="ECO:0000256" key="7">
    <source>
        <dbReference type="ARBA" id="ARBA00023204"/>
    </source>
</evidence>
<dbReference type="STRING" id="762983.HMPREF9444_01948"/>
<dbReference type="GO" id="GO:0005524">
    <property type="term" value="F:ATP binding"/>
    <property type="evidence" value="ECO:0007669"/>
    <property type="project" value="UniProtKB-KW"/>
</dbReference>
<sequence length="556" mass="61474">MLEQLWVKNLALSSSLEIDFERGMIAVTGETGAGKSLIIDALSLALGGKSSSSMIRNGKDRLEVSATFSLKDCPKALEKVNALDLENGENTVVLRRVIARDGRSKAYINDRPSVLANVKSLAGDLVSIHGQHESVKLMDEDVQLSLVDVYAKDAELLKSVNSAFYKYAKLRSELNELAQKQRQGALEYKSRRYDLDLLKKLDLNAGDYEKLELDFDKQMHLSKLKGVLGTVYNFISGDETAVLGKLNSVNDELLKLISLEPKLKEINEALENAASYLDDAKERASDILSGYDEISTIDLEEKMSSIHDLARRFGVLPQELYKVREELENSIEEFLSLKEKINLLTLKVKEARDEYERLSDELSEVRVKAALKMEKEVSERIKSLAMPDAVFKIEIEKNIEIKPQLNGRDSARFLFSANLGQEPKELKTVASGGELSRLALAIEVLSSGKNSTPTLIFDEVDSGISGRTAAAVGKLLHELGNAVQVIAVTHLPQVAASAHSQLLVSKFNRDDGVVSEIKTLDHAGRVEEISRMIGGNVITEATRKSARELLGQFSRD</sequence>
<dbReference type="SUPFAM" id="SSF52540">
    <property type="entry name" value="P-loop containing nucleoside triphosphate hydrolases"/>
    <property type="match status" value="1"/>
</dbReference>
<dbReference type="CDD" id="cd03241">
    <property type="entry name" value="ABC_RecN"/>
    <property type="match status" value="2"/>
</dbReference>
<dbReference type="Proteomes" id="UP000018458">
    <property type="component" value="Unassembled WGS sequence"/>
</dbReference>
<evidence type="ECO:0000256" key="2">
    <source>
        <dbReference type="ARBA" id="ARBA00009441"/>
    </source>
</evidence>
<dbReference type="eggNOG" id="COG0497">
    <property type="taxonomic scope" value="Bacteria"/>
</dbReference>
<dbReference type="HOGENOM" id="CLU_018297_3_1_6"/>
<comment type="function">
    <text evidence="1 9">May be involved in recombinational repair of damaged DNA.</text>
</comment>
<evidence type="ECO:0000256" key="9">
    <source>
        <dbReference type="PIRNR" id="PIRNR003128"/>
    </source>
</evidence>
<feature type="coiled-coil region" evidence="10">
    <location>
        <begin position="324"/>
        <end position="368"/>
    </location>
</feature>
<dbReference type="GO" id="GO:0009432">
    <property type="term" value="P:SOS response"/>
    <property type="evidence" value="ECO:0007669"/>
    <property type="project" value="TreeGrafter"/>
</dbReference>
<evidence type="ECO:0000256" key="10">
    <source>
        <dbReference type="SAM" id="Coils"/>
    </source>
</evidence>
<evidence type="ECO:0000256" key="8">
    <source>
        <dbReference type="ARBA" id="ARBA00033408"/>
    </source>
</evidence>
<dbReference type="NCBIfam" id="TIGR00634">
    <property type="entry name" value="recN"/>
    <property type="match status" value="1"/>
</dbReference>
<dbReference type="PIRSF" id="PIRSF003128">
    <property type="entry name" value="RecN"/>
    <property type="match status" value="1"/>
</dbReference>
<keyword evidence="6" id="KW-0067">ATP-binding</keyword>
<dbReference type="OrthoDB" id="9806954at2"/>
<organism evidence="12 13">
    <name type="scientific">Succinatimonas hippei (strain DSM 22608 / JCM 16073 / KCTC 15190 / YIT 12066)</name>
    <dbReference type="NCBI Taxonomy" id="762983"/>
    <lineage>
        <taxon>Bacteria</taxon>
        <taxon>Pseudomonadati</taxon>
        <taxon>Pseudomonadota</taxon>
        <taxon>Gammaproteobacteria</taxon>
        <taxon>Aeromonadales</taxon>
        <taxon>Succinivibrionaceae</taxon>
        <taxon>Succinatimonas</taxon>
    </lineage>
</organism>
<comment type="similarity">
    <text evidence="2 9">Belongs to the RecN family.</text>
</comment>
<name>E8LMG0_SUCHY</name>
<dbReference type="Pfam" id="PF02463">
    <property type="entry name" value="SMC_N"/>
    <property type="match status" value="1"/>
</dbReference>
<dbReference type="RefSeq" id="WP_009144098.1">
    <property type="nucleotide sequence ID" value="NZ_GL831060.1"/>
</dbReference>
<evidence type="ECO:0000256" key="5">
    <source>
        <dbReference type="ARBA" id="ARBA00022763"/>
    </source>
</evidence>
<evidence type="ECO:0000256" key="6">
    <source>
        <dbReference type="ARBA" id="ARBA00022840"/>
    </source>
</evidence>
<dbReference type="Gene3D" id="3.40.50.300">
    <property type="entry name" value="P-loop containing nucleotide triphosphate hydrolases"/>
    <property type="match status" value="2"/>
</dbReference>
<dbReference type="AlphaFoldDB" id="E8LMG0"/>
<evidence type="ECO:0000313" key="13">
    <source>
        <dbReference type="Proteomes" id="UP000018458"/>
    </source>
</evidence>
<dbReference type="PANTHER" id="PTHR11059:SF0">
    <property type="entry name" value="DNA REPAIR PROTEIN RECN"/>
    <property type="match status" value="1"/>
</dbReference>
<evidence type="ECO:0000256" key="4">
    <source>
        <dbReference type="ARBA" id="ARBA00022741"/>
    </source>
</evidence>
<accession>E8LMG0</accession>
<dbReference type="InterPro" id="IPR027417">
    <property type="entry name" value="P-loop_NTPase"/>
</dbReference>
<keyword evidence="4" id="KW-0547">Nucleotide-binding</keyword>
<dbReference type="InterPro" id="IPR004604">
    <property type="entry name" value="DNA_recomb/repair_RecN"/>
</dbReference>
<feature type="domain" description="RecF/RecN/SMC N-terminal" evidence="11">
    <location>
        <begin position="13"/>
        <end position="506"/>
    </location>
</feature>
<dbReference type="InterPro" id="IPR003395">
    <property type="entry name" value="RecF/RecN/SMC_N"/>
</dbReference>
<dbReference type="NCBIfam" id="NF008121">
    <property type="entry name" value="PRK10869.1"/>
    <property type="match status" value="1"/>
</dbReference>
<keyword evidence="13" id="KW-1185">Reference proteome</keyword>
<keyword evidence="5 9" id="KW-0227">DNA damage</keyword>
<reference evidence="12 13" key="1">
    <citation type="submission" date="2011-01" db="EMBL/GenBank/DDBJ databases">
        <authorList>
            <person name="Weinstock G."/>
            <person name="Sodergren E."/>
            <person name="Clifton S."/>
            <person name="Fulton L."/>
            <person name="Fulton B."/>
            <person name="Courtney L."/>
            <person name="Fronick C."/>
            <person name="Harrison M."/>
            <person name="Strong C."/>
            <person name="Farmer C."/>
            <person name="Delahaunty K."/>
            <person name="Markovic C."/>
            <person name="Hall O."/>
            <person name="Minx P."/>
            <person name="Tomlinson C."/>
            <person name="Mitreva M."/>
            <person name="Hou S."/>
            <person name="Chen J."/>
            <person name="Wollam A."/>
            <person name="Pepin K.H."/>
            <person name="Johnson M."/>
            <person name="Bhonagiri V."/>
            <person name="Zhang X."/>
            <person name="Suruliraj S."/>
            <person name="Warren W."/>
            <person name="Chinwalla A."/>
            <person name="Mardis E.R."/>
            <person name="Wilson R.K."/>
        </authorList>
    </citation>
    <scope>NUCLEOTIDE SEQUENCE [LARGE SCALE GENOMIC DNA]</scope>
    <source>
        <strain evidence="13">DSM 22608 / JCM 16073 / KCTC 15190 / YIT 12066</strain>
    </source>
</reference>
<keyword evidence="10" id="KW-0175">Coiled coil</keyword>
<evidence type="ECO:0000256" key="1">
    <source>
        <dbReference type="ARBA" id="ARBA00003618"/>
    </source>
</evidence>
<gene>
    <name evidence="12" type="primary">recN</name>
    <name evidence="12" type="ORF">HMPREF9444_01948</name>
</gene>
<dbReference type="EMBL" id="AEVO01000134">
    <property type="protein sequence ID" value="EFY06325.1"/>
    <property type="molecule type" value="Genomic_DNA"/>
</dbReference>
<protein>
    <recommendedName>
        <fullName evidence="3 9">DNA repair protein RecN</fullName>
    </recommendedName>
    <alternativeName>
        <fullName evidence="8 9">Recombination protein N</fullName>
    </alternativeName>
</protein>
<evidence type="ECO:0000256" key="3">
    <source>
        <dbReference type="ARBA" id="ARBA00021315"/>
    </source>
</evidence>